<sequence>MEERVSPLNSGGKMEISSSEESVMAPQVDRRDLIDFLCGEELTDADSQDRESTSNSESCCKNKEDFFKQQRELGLAVMIKSRNESFEVTPGTELENIIADIILPRSVARAIDTCYQEQRKIMDFEDVMQAARCLGFEKFLEPLKKYMQEHAHFKTEESVSSGNGAAYDEFFNLKAEEDDACTDVPGYDDWYKNVQDLMAMVHNNCCRSCPCRIVKFTRENYK</sequence>
<dbReference type="Gene3D" id="1.10.20.10">
    <property type="entry name" value="Histone, subunit A"/>
    <property type="match status" value="1"/>
</dbReference>
<evidence type="ECO:0000313" key="3">
    <source>
        <dbReference type="Proteomes" id="UP000244005"/>
    </source>
</evidence>
<dbReference type="AlphaFoldDB" id="A0A2R6X5F2"/>
<evidence type="ECO:0000313" key="2">
    <source>
        <dbReference type="EMBL" id="PTQ41299.1"/>
    </source>
</evidence>
<dbReference type="InterPro" id="IPR009072">
    <property type="entry name" value="Histone-fold"/>
</dbReference>
<dbReference type="Proteomes" id="UP000244005">
    <property type="component" value="Unassembled WGS sequence"/>
</dbReference>
<dbReference type="EMBL" id="KZ772707">
    <property type="protein sequence ID" value="PTQ41299.1"/>
    <property type="molecule type" value="Genomic_DNA"/>
</dbReference>
<dbReference type="Gramene" id="Mp6g02950.1">
    <property type="protein sequence ID" value="Mp6g02950.1.cds1"/>
    <property type="gene ID" value="Mp6g02950"/>
</dbReference>
<evidence type="ECO:0008006" key="4">
    <source>
        <dbReference type="Google" id="ProtNLM"/>
    </source>
</evidence>
<accession>A0A2R6X5F2</accession>
<organism evidence="2 3">
    <name type="scientific">Marchantia polymorpha</name>
    <name type="common">Common liverwort</name>
    <name type="synonym">Marchantia aquatica</name>
    <dbReference type="NCBI Taxonomy" id="3197"/>
    <lineage>
        <taxon>Eukaryota</taxon>
        <taxon>Viridiplantae</taxon>
        <taxon>Streptophyta</taxon>
        <taxon>Embryophyta</taxon>
        <taxon>Marchantiophyta</taxon>
        <taxon>Marchantiopsida</taxon>
        <taxon>Marchantiidae</taxon>
        <taxon>Marchantiales</taxon>
        <taxon>Marchantiaceae</taxon>
        <taxon>Marchantia</taxon>
    </lineage>
</organism>
<proteinExistence type="predicted"/>
<reference evidence="3" key="1">
    <citation type="journal article" date="2017" name="Cell">
        <title>Insights into land plant evolution garnered from the Marchantia polymorpha genome.</title>
        <authorList>
            <person name="Bowman J.L."/>
            <person name="Kohchi T."/>
            <person name="Yamato K.T."/>
            <person name="Jenkins J."/>
            <person name="Shu S."/>
            <person name="Ishizaki K."/>
            <person name="Yamaoka S."/>
            <person name="Nishihama R."/>
            <person name="Nakamura Y."/>
            <person name="Berger F."/>
            <person name="Adam C."/>
            <person name="Aki S.S."/>
            <person name="Althoff F."/>
            <person name="Araki T."/>
            <person name="Arteaga-Vazquez M.A."/>
            <person name="Balasubrmanian S."/>
            <person name="Barry K."/>
            <person name="Bauer D."/>
            <person name="Boehm C.R."/>
            <person name="Briginshaw L."/>
            <person name="Caballero-Perez J."/>
            <person name="Catarino B."/>
            <person name="Chen F."/>
            <person name="Chiyoda S."/>
            <person name="Chovatia M."/>
            <person name="Davies K.M."/>
            <person name="Delmans M."/>
            <person name="Demura T."/>
            <person name="Dierschke T."/>
            <person name="Dolan L."/>
            <person name="Dorantes-Acosta A.E."/>
            <person name="Eklund D.M."/>
            <person name="Florent S.N."/>
            <person name="Flores-Sandoval E."/>
            <person name="Fujiyama A."/>
            <person name="Fukuzawa H."/>
            <person name="Galik B."/>
            <person name="Grimanelli D."/>
            <person name="Grimwood J."/>
            <person name="Grossniklaus U."/>
            <person name="Hamada T."/>
            <person name="Haseloff J."/>
            <person name="Hetherington A.J."/>
            <person name="Higo A."/>
            <person name="Hirakawa Y."/>
            <person name="Hundley H.N."/>
            <person name="Ikeda Y."/>
            <person name="Inoue K."/>
            <person name="Inoue S.I."/>
            <person name="Ishida S."/>
            <person name="Jia Q."/>
            <person name="Kakita M."/>
            <person name="Kanazawa T."/>
            <person name="Kawai Y."/>
            <person name="Kawashima T."/>
            <person name="Kennedy M."/>
            <person name="Kinose K."/>
            <person name="Kinoshita T."/>
            <person name="Kohara Y."/>
            <person name="Koide E."/>
            <person name="Komatsu K."/>
            <person name="Kopischke S."/>
            <person name="Kubo M."/>
            <person name="Kyozuka J."/>
            <person name="Lagercrantz U."/>
            <person name="Lin S.S."/>
            <person name="Lindquist E."/>
            <person name="Lipzen A.M."/>
            <person name="Lu C.W."/>
            <person name="De Luna E."/>
            <person name="Martienssen R.A."/>
            <person name="Minamino N."/>
            <person name="Mizutani M."/>
            <person name="Mizutani M."/>
            <person name="Mochizuki N."/>
            <person name="Monte I."/>
            <person name="Mosher R."/>
            <person name="Nagasaki H."/>
            <person name="Nakagami H."/>
            <person name="Naramoto S."/>
            <person name="Nishitani K."/>
            <person name="Ohtani M."/>
            <person name="Okamoto T."/>
            <person name="Okumura M."/>
            <person name="Phillips J."/>
            <person name="Pollak B."/>
            <person name="Reinders A."/>
            <person name="Rovekamp M."/>
            <person name="Sano R."/>
            <person name="Sawa S."/>
            <person name="Schmid M.W."/>
            <person name="Shirakawa M."/>
            <person name="Solano R."/>
            <person name="Spunde A."/>
            <person name="Suetsugu N."/>
            <person name="Sugano S."/>
            <person name="Sugiyama A."/>
            <person name="Sun R."/>
            <person name="Suzuki Y."/>
            <person name="Takenaka M."/>
            <person name="Takezawa D."/>
            <person name="Tomogane H."/>
            <person name="Tsuzuki M."/>
            <person name="Ueda T."/>
            <person name="Umeda M."/>
            <person name="Ward J.M."/>
            <person name="Watanabe Y."/>
            <person name="Yazaki K."/>
            <person name="Yokoyama R."/>
            <person name="Yoshitake Y."/>
            <person name="Yotsui I."/>
            <person name="Zachgo S."/>
            <person name="Schmutz J."/>
        </authorList>
    </citation>
    <scope>NUCLEOTIDE SEQUENCE [LARGE SCALE GENOMIC DNA]</scope>
    <source>
        <strain evidence="3">Tak-1</strain>
    </source>
</reference>
<dbReference type="GO" id="GO:0046982">
    <property type="term" value="F:protein heterodimerization activity"/>
    <property type="evidence" value="ECO:0007669"/>
    <property type="project" value="InterPro"/>
</dbReference>
<dbReference type="SUPFAM" id="SSF47113">
    <property type="entry name" value="Histone-fold"/>
    <property type="match status" value="1"/>
</dbReference>
<keyword evidence="3" id="KW-1185">Reference proteome</keyword>
<evidence type="ECO:0000256" key="1">
    <source>
        <dbReference type="SAM" id="MobiDB-lite"/>
    </source>
</evidence>
<gene>
    <name evidence="2" type="ORF">MARPO_0035s0081</name>
</gene>
<feature type="region of interest" description="Disordered" evidence="1">
    <location>
        <begin position="1"/>
        <end position="28"/>
    </location>
</feature>
<name>A0A2R6X5F2_MARPO</name>
<protein>
    <recommendedName>
        <fullName evidence="4">Transcription factor CBF/NF-Y/archaeal histone domain-containing protein</fullName>
    </recommendedName>
</protein>